<organism evidence="1">
    <name type="scientific">Anguilla anguilla</name>
    <name type="common">European freshwater eel</name>
    <name type="synonym">Muraena anguilla</name>
    <dbReference type="NCBI Taxonomy" id="7936"/>
    <lineage>
        <taxon>Eukaryota</taxon>
        <taxon>Metazoa</taxon>
        <taxon>Chordata</taxon>
        <taxon>Craniata</taxon>
        <taxon>Vertebrata</taxon>
        <taxon>Euteleostomi</taxon>
        <taxon>Actinopterygii</taxon>
        <taxon>Neopterygii</taxon>
        <taxon>Teleostei</taxon>
        <taxon>Anguilliformes</taxon>
        <taxon>Anguillidae</taxon>
        <taxon>Anguilla</taxon>
    </lineage>
</organism>
<evidence type="ECO:0000313" key="1">
    <source>
        <dbReference type="EMBL" id="JAH55968.1"/>
    </source>
</evidence>
<proteinExistence type="predicted"/>
<reference evidence="1" key="2">
    <citation type="journal article" date="2015" name="Fish Shellfish Immunol.">
        <title>Early steps in the European eel (Anguilla anguilla)-Vibrio vulnificus interaction in the gills: Role of the RtxA13 toxin.</title>
        <authorList>
            <person name="Callol A."/>
            <person name="Pajuelo D."/>
            <person name="Ebbesson L."/>
            <person name="Teles M."/>
            <person name="MacKenzie S."/>
            <person name="Amaro C."/>
        </authorList>
    </citation>
    <scope>NUCLEOTIDE SEQUENCE</scope>
</reference>
<dbReference type="EMBL" id="GBXM01052609">
    <property type="protein sequence ID" value="JAH55968.1"/>
    <property type="molecule type" value="Transcribed_RNA"/>
</dbReference>
<sequence>MIFVEDRCPKAECKIAFCESQIYCLRETCVFSFFVFVKNCATALNRSKKFCA</sequence>
<name>A0A0E9TTA7_ANGAN</name>
<reference evidence="1" key="1">
    <citation type="submission" date="2014-11" db="EMBL/GenBank/DDBJ databases">
        <authorList>
            <person name="Amaro Gonzalez C."/>
        </authorList>
    </citation>
    <scope>NUCLEOTIDE SEQUENCE</scope>
</reference>
<dbReference type="AlphaFoldDB" id="A0A0E9TTA7"/>
<protein>
    <submittedName>
        <fullName evidence="1">Uncharacterized protein</fullName>
    </submittedName>
</protein>
<accession>A0A0E9TTA7</accession>